<dbReference type="SUPFAM" id="SSF56112">
    <property type="entry name" value="Protein kinase-like (PK-like)"/>
    <property type="match status" value="1"/>
</dbReference>
<feature type="compositionally biased region" description="Basic and acidic residues" evidence="1">
    <location>
        <begin position="33"/>
        <end position="50"/>
    </location>
</feature>
<evidence type="ECO:0000313" key="2">
    <source>
        <dbReference type="EMBL" id="KAK5913808.1"/>
    </source>
</evidence>
<feature type="region of interest" description="Disordered" evidence="1">
    <location>
        <begin position="28"/>
        <end position="56"/>
    </location>
</feature>
<comment type="caution">
    <text evidence="2">The sequence shown here is derived from an EMBL/GenBank/DDBJ whole genome shotgun (WGS) entry which is preliminary data.</text>
</comment>
<organism evidence="2 3">
    <name type="scientific">Champsocephalus gunnari</name>
    <name type="common">Mackerel icefish</name>
    <dbReference type="NCBI Taxonomy" id="52237"/>
    <lineage>
        <taxon>Eukaryota</taxon>
        <taxon>Metazoa</taxon>
        <taxon>Chordata</taxon>
        <taxon>Craniata</taxon>
        <taxon>Vertebrata</taxon>
        <taxon>Euteleostomi</taxon>
        <taxon>Actinopterygii</taxon>
        <taxon>Neopterygii</taxon>
        <taxon>Teleostei</taxon>
        <taxon>Neoteleostei</taxon>
        <taxon>Acanthomorphata</taxon>
        <taxon>Eupercaria</taxon>
        <taxon>Perciformes</taxon>
        <taxon>Notothenioidei</taxon>
        <taxon>Channichthyidae</taxon>
        <taxon>Champsocephalus</taxon>
    </lineage>
</organism>
<dbReference type="Gene3D" id="3.30.200.20">
    <property type="entry name" value="Phosphorylase Kinase, domain 1"/>
    <property type="match status" value="1"/>
</dbReference>
<gene>
    <name evidence="2" type="ORF">CgunFtcFv8_008300</name>
</gene>
<dbReference type="AlphaFoldDB" id="A0AAN8HFU2"/>
<reference evidence="2 3" key="1">
    <citation type="journal article" date="2023" name="Mol. Biol. Evol.">
        <title>Genomics of Secondarily Temperate Adaptation in the Only Non-Antarctic Icefish.</title>
        <authorList>
            <person name="Rivera-Colon A.G."/>
            <person name="Rayamajhi N."/>
            <person name="Minhas B.F."/>
            <person name="Madrigal G."/>
            <person name="Bilyk K.T."/>
            <person name="Yoon V."/>
            <person name="Hune M."/>
            <person name="Gregory S."/>
            <person name="Cheng C.H.C."/>
            <person name="Catchen J.M."/>
        </authorList>
    </citation>
    <scope>NUCLEOTIDE SEQUENCE [LARGE SCALE GENOMIC DNA]</scope>
    <source>
        <tissue evidence="2">White muscle</tissue>
    </source>
</reference>
<dbReference type="InterPro" id="IPR011009">
    <property type="entry name" value="Kinase-like_dom_sf"/>
</dbReference>
<keyword evidence="3" id="KW-1185">Reference proteome</keyword>
<accession>A0AAN8HFU2</accession>
<name>A0AAN8HFU2_CHAGU</name>
<sequence length="131" mass="14969">MSFLRWVTEKLSVESLRDLDLFGEQAQGLSHRNAHEDRQESLTSPPRRDTMGSFLPDSGSYELLTVIGRGLDDLMTVNLARYRPTGEHVAIRRIDMESCTNDMVTYLQSELHVSKAVSPHQHFTLQECLYS</sequence>
<dbReference type="Proteomes" id="UP001331515">
    <property type="component" value="Unassembled WGS sequence"/>
</dbReference>
<evidence type="ECO:0000313" key="3">
    <source>
        <dbReference type="Proteomes" id="UP001331515"/>
    </source>
</evidence>
<proteinExistence type="predicted"/>
<dbReference type="EMBL" id="JAURVH010001527">
    <property type="protein sequence ID" value="KAK5913808.1"/>
    <property type="molecule type" value="Genomic_DNA"/>
</dbReference>
<evidence type="ECO:0000256" key="1">
    <source>
        <dbReference type="SAM" id="MobiDB-lite"/>
    </source>
</evidence>
<protein>
    <submittedName>
        <fullName evidence="2">Uncharacterized protein</fullName>
    </submittedName>
</protein>